<evidence type="ECO:0000313" key="3">
    <source>
        <dbReference type="Proteomes" id="UP000248817"/>
    </source>
</evidence>
<reference evidence="2 3" key="1">
    <citation type="submission" date="2018-02" db="EMBL/GenBank/DDBJ databases">
        <title>The genomes of Aspergillus section Nigri reveals drivers in fungal speciation.</title>
        <authorList>
            <consortium name="DOE Joint Genome Institute"/>
            <person name="Vesth T.C."/>
            <person name="Nybo J."/>
            <person name="Theobald S."/>
            <person name="Brandl J."/>
            <person name="Frisvad J.C."/>
            <person name="Nielsen K.F."/>
            <person name="Lyhne E.K."/>
            <person name="Kogle M.E."/>
            <person name="Kuo A."/>
            <person name="Riley R."/>
            <person name="Clum A."/>
            <person name="Nolan M."/>
            <person name="Lipzen A."/>
            <person name="Salamov A."/>
            <person name="Henrissat B."/>
            <person name="Wiebenga A."/>
            <person name="De vries R.P."/>
            <person name="Grigoriev I.V."/>
            <person name="Mortensen U.H."/>
            <person name="Andersen M.R."/>
            <person name="Baker S.E."/>
        </authorList>
    </citation>
    <scope>NUCLEOTIDE SEQUENCE [LARGE SCALE GENOMIC DNA]</scope>
    <source>
        <strain evidence="2 3">CBS 114.80</strain>
    </source>
</reference>
<evidence type="ECO:0000313" key="2">
    <source>
        <dbReference type="EMBL" id="PYI33537.1"/>
    </source>
</evidence>
<gene>
    <name evidence="2" type="ORF">BP00DRAFT_117683</name>
</gene>
<evidence type="ECO:0000256" key="1">
    <source>
        <dbReference type="SAM" id="MobiDB-lite"/>
    </source>
</evidence>
<feature type="region of interest" description="Disordered" evidence="1">
    <location>
        <begin position="1"/>
        <end position="95"/>
    </location>
</feature>
<accession>A0A2V5J6R2</accession>
<proteinExistence type="predicted"/>
<organism evidence="2 3">
    <name type="scientific">Aspergillus indologenus CBS 114.80</name>
    <dbReference type="NCBI Taxonomy" id="1450541"/>
    <lineage>
        <taxon>Eukaryota</taxon>
        <taxon>Fungi</taxon>
        <taxon>Dikarya</taxon>
        <taxon>Ascomycota</taxon>
        <taxon>Pezizomycotina</taxon>
        <taxon>Eurotiomycetes</taxon>
        <taxon>Eurotiomycetidae</taxon>
        <taxon>Eurotiales</taxon>
        <taxon>Aspergillaceae</taxon>
        <taxon>Aspergillus</taxon>
        <taxon>Aspergillus subgen. Circumdati</taxon>
    </lineage>
</organism>
<feature type="compositionally biased region" description="Basic and acidic residues" evidence="1">
    <location>
        <begin position="85"/>
        <end position="95"/>
    </location>
</feature>
<dbReference type="AlphaFoldDB" id="A0A2V5J6R2"/>
<sequence length="95" mass="10422">MEQRTRTTLTTQATSSVQTYNEPPQHATPVRYSKDLVISDSHPLSSSLPEKANDPDPGPGLRRAQRPTLVTSSSSPPSPPHQQPRYHDSCPLHGL</sequence>
<protein>
    <submittedName>
        <fullName evidence="2">Uncharacterized protein</fullName>
    </submittedName>
</protein>
<dbReference type="Proteomes" id="UP000248817">
    <property type="component" value="Unassembled WGS sequence"/>
</dbReference>
<keyword evidence="3" id="KW-1185">Reference proteome</keyword>
<name>A0A2V5J6R2_9EURO</name>
<feature type="compositionally biased region" description="Low complexity" evidence="1">
    <location>
        <begin position="1"/>
        <end position="19"/>
    </location>
</feature>
<dbReference type="EMBL" id="KZ825483">
    <property type="protein sequence ID" value="PYI33537.1"/>
    <property type="molecule type" value="Genomic_DNA"/>
</dbReference>